<keyword evidence="5" id="KW-1185">Reference proteome</keyword>
<comment type="caution">
    <text evidence="4">The sequence shown here is derived from an EMBL/GenBank/DDBJ whole genome shotgun (WGS) entry which is preliminary data.</text>
</comment>
<dbReference type="Pfam" id="PF08190">
    <property type="entry name" value="PIH1"/>
    <property type="match status" value="1"/>
</dbReference>
<dbReference type="EMBL" id="MCFL01000001">
    <property type="protein sequence ID" value="ORZ41423.1"/>
    <property type="molecule type" value="Genomic_DNA"/>
</dbReference>
<evidence type="ECO:0000259" key="3">
    <source>
        <dbReference type="Pfam" id="PF08190"/>
    </source>
</evidence>
<dbReference type="PANTHER" id="PTHR22997:SF0">
    <property type="entry name" value="PIH1 DOMAIN-CONTAINING PROTEIN 1"/>
    <property type="match status" value="1"/>
</dbReference>
<dbReference type="GO" id="GO:1990904">
    <property type="term" value="C:ribonucleoprotein complex"/>
    <property type="evidence" value="ECO:0007669"/>
    <property type="project" value="TreeGrafter"/>
</dbReference>
<evidence type="ECO:0000256" key="2">
    <source>
        <dbReference type="SAM" id="MobiDB-lite"/>
    </source>
</evidence>
<dbReference type="OrthoDB" id="5135119at2759"/>
<dbReference type="Proteomes" id="UP000193411">
    <property type="component" value="Unassembled WGS sequence"/>
</dbReference>
<dbReference type="GO" id="GO:0006364">
    <property type="term" value="P:rRNA processing"/>
    <property type="evidence" value="ECO:0007669"/>
    <property type="project" value="TreeGrafter"/>
</dbReference>
<dbReference type="GO" id="GO:0005737">
    <property type="term" value="C:cytoplasm"/>
    <property type="evidence" value="ECO:0007669"/>
    <property type="project" value="TreeGrafter"/>
</dbReference>
<dbReference type="STRING" id="765915.A0A1Y2I5S2"/>
<evidence type="ECO:0000313" key="4">
    <source>
        <dbReference type="EMBL" id="ORZ41423.1"/>
    </source>
</evidence>
<organism evidence="4 5">
    <name type="scientific">Catenaria anguillulae PL171</name>
    <dbReference type="NCBI Taxonomy" id="765915"/>
    <lineage>
        <taxon>Eukaryota</taxon>
        <taxon>Fungi</taxon>
        <taxon>Fungi incertae sedis</taxon>
        <taxon>Blastocladiomycota</taxon>
        <taxon>Blastocladiomycetes</taxon>
        <taxon>Blastocladiales</taxon>
        <taxon>Catenariaceae</taxon>
        <taxon>Catenaria</taxon>
    </lineage>
</organism>
<dbReference type="GO" id="GO:0000492">
    <property type="term" value="P:box C/D snoRNP assembly"/>
    <property type="evidence" value="ECO:0007669"/>
    <property type="project" value="TreeGrafter"/>
</dbReference>
<protein>
    <submittedName>
        <fullName evidence="4">Pre-RNA processing PIH1/Nop17-domain-containing protein</fullName>
    </submittedName>
</protein>
<feature type="domain" description="PIH1 N-terminal" evidence="3">
    <location>
        <begin position="71"/>
        <end position="223"/>
    </location>
</feature>
<dbReference type="AlphaFoldDB" id="A0A1Y2I5S2"/>
<dbReference type="PANTHER" id="PTHR22997">
    <property type="entry name" value="PIH1 DOMAIN-CONTAINING PROTEIN 1"/>
    <property type="match status" value="1"/>
</dbReference>
<sequence length="296" mass="31998">MSSTFQETNHLASLSSLPPSSPDSNPSDALANLPPELQQLLHQAAASGDLPTDPAALRDFVSAAAAGGTPQQDAQEIVPMKGYVIKTSLAKSSPVYPSGMKVFVNVTHSPYVPAPPVATDEEIKRAIADAPSNNKKPAWRVPMSLSDVRDDLDKAGRPCLVVDALVNTSVVHKSEHSPDFGAFVNELALSWVEAKHNLSVSRAYSLPHMQCKGDPAPHVIYRAKRAGIAESDAVKQTPMYRVRRSGAAPAVGGAGAARLGKCTRSRCSCRSCLRHTSWMYRLRNAKYWWIIHCIRP</sequence>
<evidence type="ECO:0000313" key="5">
    <source>
        <dbReference type="Proteomes" id="UP000193411"/>
    </source>
</evidence>
<comment type="similarity">
    <text evidence="1">Belongs to the PIH1 family.</text>
</comment>
<dbReference type="InterPro" id="IPR012981">
    <property type="entry name" value="PIH1_N"/>
</dbReference>
<name>A0A1Y2I5S2_9FUNG</name>
<reference evidence="4 5" key="1">
    <citation type="submission" date="2016-07" db="EMBL/GenBank/DDBJ databases">
        <title>Pervasive Adenine N6-methylation of Active Genes in Fungi.</title>
        <authorList>
            <consortium name="DOE Joint Genome Institute"/>
            <person name="Mondo S.J."/>
            <person name="Dannebaum R.O."/>
            <person name="Kuo R.C."/>
            <person name="Labutti K."/>
            <person name="Haridas S."/>
            <person name="Kuo A."/>
            <person name="Salamov A."/>
            <person name="Ahrendt S.R."/>
            <person name="Lipzen A."/>
            <person name="Sullivan W."/>
            <person name="Andreopoulos W.B."/>
            <person name="Clum A."/>
            <person name="Lindquist E."/>
            <person name="Daum C."/>
            <person name="Ramamoorthy G.K."/>
            <person name="Gryganskyi A."/>
            <person name="Culley D."/>
            <person name="Magnuson J.K."/>
            <person name="James T.Y."/>
            <person name="O'Malley M.A."/>
            <person name="Stajich J.E."/>
            <person name="Spatafora J.W."/>
            <person name="Visel A."/>
            <person name="Grigoriev I.V."/>
        </authorList>
    </citation>
    <scope>NUCLEOTIDE SEQUENCE [LARGE SCALE GENOMIC DNA]</scope>
    <source>
        <strain evidence="4 5">PL171</strain>
    </source>
</reference>
<evidence type="ECO:0000256" key="1">
    <source>
        <dbReference type="ARBA" id="ARBA00008511"/>
    </source>
</evidence>
<proteinExistence type="inferred from homology"/>
<feature type="compositionally biased region" description="Polar residues" evidence="2">
    <location>
        <begin position="1"/>
        <end position="10"/>
    </location>
</feature>
<dbReference type="InterPro" id="IPR050734">
    <property type="entry name" value="PIH1/Kintoun_subfamily"/>
</dbReference>
<accession>A0A1Y2I5S2</accession>
<dbReference type="GO" id="GO:0097255">
    <property type="term" value="C:R2TP complex"/>
    <property type="evidence" value="ECO:0007669"/>
    <property type="project" value="TreeGrafter"/>
</dbReference>
<feature type="compositionally biased region" description="Low complexity" evidence="2">
    <location>
        <begin position="11"/>
        <end position="31"/>
    </location>
</feature>
<gene>
    <name evidence="4" type="ORF">BCR44DRAFT_1385723</name>
</gene>
<feature type="region of interest" description="Disordered" evidence="2">
    <location>
        <begin position="1"/>
        <end position="32"/>
    </location>
</feature>